<comment type="function">
    <text evidence="3 11">Endonuclease that specifically degrades the RNA of RNA-DNA hybrids.</text>
</comment>
<dbReference type="GO" id="GO:0006298">
    <property type="term" value="P:mismatch repair"/>
    <property type="evidence" value="ECO:0007669"/>
    <property type="project" value="TreeGrafter"/>
</dbReference>
<dbReference type="CDD" id="cd07180">
    <property type="entry name" value="RNase_HII_archaea_like"/>
    <property type="match status" value="1"/>
</dbReference>
<feature type="binding site" evidence="10">
    <location>
        <position position="103"/>
    </location>
    <ligand>
        <name>a divalent metal cation</name>
        <dbReference type="ChEBI" id="CHEBI:60240"/>
    </ligand>
</feature>
<evidence type="ECO:0000256" key="1">
    <source>
        <dbReference type="ARBA" id="ARBA00000077"/>
    </source>
</evidence>
<dbReference type="InterPro" id="IPR024567">
    <property type="entry name" value="RNase_HII/HIII_dom"/>
</dbReference>
<dbReference type="OrthoDB" id="33866at2157"/>
<keyword evidence="5" id="KW-0963">Cytoplasm</keyword>
<feature type="domain" description="RNase H type-2" evidence="12">
    <location>
        <begin position="1"/>
        <end position="204"/>
    </location>
</feature>
<dbReference type="InterPro" id="IPR012337">
    <property type="entry name" value="RNaseH-like_sf"/>
</dbReference>
<feature type="binding site" evidence="10">
    <location>
        <position position="7"/>
    </location>
    <ligand>
        <name>a divalent metal cation</name>
        <dbReference type="ChEBI" id="CHEBI:60240"/>
    </ligand>
</feature>
<dbReference type="STRING" id="282676.B6F84_03205"/>
<evidence type="ECO:0000256" key="9">
    <source>
        <dbReference type="ARBA" id="ARBA00022801"/>
    </source>
</evidence>
<evidence type="ECO:0000256" key="5">
    <source>
        <dbReference type="ARBA" id="ARBA00022490"/>
    </source>
</evidence>
<comment type="similarity">
    <text evidence="11">Belongs to the RNase HII family.</text>
</comment>
<dbReference type="GO" id="GO:0003723">
    <property type="term" value="F:RNA binding"/>
    <property type="evidence" value="ECO:0007669"/>
    <property type="project" value="UniProtKB-UniRule"/>
</dbReference>
<dbReference type="SUPFAM" id="SSF53098">
    <property type="entry name" value="Ribonuclease H-like"/>
    <property type="match status" value="1"/>
</dbReference>
<feature type="binding site" evidence="10">
    <location>
        <position position="6"/>
    </location>
    <ligand>
        <name>a divalent metal cation</name>
        <dbReference type="ChEBI" id="CHEBI:60240"/>
    </ligand>
</feature>
<dbReference type="AlphaFoldDB" id="A0A1W6JXY6"/>
<name>A0A1W6JXY6_9CREN</name>
<comment type="cofactor">
    <cofactor evidence="2">
        <name>Mg(2+)</name>
        <dbReference type="ChEBI" id="CHEBI:18420"/>
    </cofactor>
</comment>
<dbReference type="Pfam" id="PF01351">
    <property type="entry name" value="RNase_HII"/>
    <property type="match status" value="1"/>
</dbReference>
<sequence>MKLGIDEAGRGCIIGPMIIAGVIIDENQEKILKTAGVKDSKQLTRKEREKLFDIILNFSQLIIINKAMPYEIDSENLNKVTYKKVIQIIMASITFSPNIITVDRVGKEQEVIDLINKLKAKPNVVYKADELFVESSAASIIAKVIRDKIIDSLKSEYGDFGSGYPSDPKTKNWIKQIYESGNPPPKIIRRTWKNLLKLAPNYYISKRDLDGY</sequence>
<evidence type="ECO:0000256" key="11">
    <source>
        <dbReference type="RuleBase" id="RU003515"/>
    </source>
</evidence>
<dbReference type="InterPro" id="IPR004649">
    <property type="entry name" value="RNase_H2_suA"/>
</dbReference>
<dbReference type="GO" id="GO:0032299">
    <property type="term" value="C:ribonuclease H2 complex"/>
    <property type="evidence" value="ECO:0007669"/>
    <property type="project" value="TreeGrafter"/>
</dbReference>
<evidence type="ECO:0000313" key="14">
    <source>
        <dbReference type="Proteomes" id="UP000193404"/>
    </source>
</evidence>
<dbReference type="GO" id="GO:0004523">
    <property type="term" value="F:RNA-DNA hybrid ribonuclease activity"/>
    <property type="evidence" value="ECO:0007669"/>
    <property type="project" value="UniProtKB-UniRule"/>
</dbReference>
<evidence type="ECO:0000256" key="2">
    <source>
        <dbReference type="ARBA" id="ARBA00001946"/>
    </source>
</evidence>
<evidence type="ECO:0000256" key="4">
    <source>
        <dbReference type="ARBA" id="ARBA00004496"/>
    </source>
</evidence>
<evidence type="ECO:0000313" key="13">
    <source>
        <dbReference type="EMBL" id="ARM75136.1"/>
    </source>
</evidence>
<dbReference type="GO" id="GO:0043137">
    <property type="term" value="P:DNA replication, removal of RNA primer"/>
    <property type="evidence" value="ECO:0007669"/>
    <property type="project" value="TreeGrafter"/>
</dbReference>
<dbReference type="KEGG" id="aman:B6F84_03205"/>
<dbReference type="PANTHER" id="PTHR10954">
    <property type="entry name" value="RIBONUCLEASE H2 SUBUNIT A"/>
    <property type="match status" value="1"/>
</dbReference>
<evidence type="ECO:0000256" key="8">
    <source>
        <dbReference type="ARBA" id="ARBA00022759"/>
    </source>
</evidence>
<evidence type="ECO:0000256" key="3">
    <source>
        <dbReference type="ARBA" id="ARBA00004065"/>
    </source>
</evidence>
<protein>
    <recommendedName>
        <fullName evidence="11">Ribonuclease</fullName>
        <ecNumber evidence="11">3.1.26.4</ecNumber>
    </recommendedName>
</protein>
<dbReference type="EC" id="3.1.26.4" evidence="11"/>
<proteinExistence type="inferred from homology"/>
<keyword evidence="6 10" id="KW-0540">Nuclease</keyword>
<keyword evidence="14" id="KW-1185">Reference proteome</keyword>
<keyword evidence="8 10" id="KW-0255">Endonuclease</keyword>
<accession>A0A1W6JXY6</accession>
<evidence type="ECO:0000259" key="12">
    <source>
        <dbReference type="PROSITE" id="PS51975"/>
    </source>
</evidence>
<dbReference type="PROSITE" id="PS51975">
    <property type="entry name" value="RNASE_H_2"/>
    <property type="match status" value="1"/>
</dbReference>
<keyword evidence="7 10" id="KW-0479">Metal-binding</keyword>
<keyword evidence="9 10" id="KW-0378">Hydrolase</keyword>
<organism evidence="13 14">
    <name type="scientific">Acidianus manzaensis</name>
    <dbReference type="NCBI Taxonomy" id="282676"/>
    <lineage>
        <taxon>Archaea</taxon>
        <taxon>Thermoproteota</taxon>
        <taxon>Thermoprotei</taxon>
        <taxon>Sulfolobales</taxon>
        <taxon>Sulfolobaceae</taxon>
        <taxon>Acidianus</taxon>
    </lineage>
</organism>
<dbReference type="Gene3D" id="1.10.10.460">
    <property type="entry name" value="Ribonuclease hii. Domain 2"/>
    <property type="match status" value="1"/>
</dbReference>
<comment type="subcellular location">
    <subcellularLocation>
        <location evidence="4">Cytoplasm</location>
    </subcellularLocation>
</comment>
<reference evidence="13 14" key="1">
    <citation type="submission" date="2017-03" db="EMBL/GenBank/DDBJ databases">
        <title>Sulfur activation and transportation mechanism of thermophilic Archaea Acidianus manzaensis YN-25.</title>
        <authorList>
            <person name="Ma Y."/>
            <person name="Yang Y."/>
            <person name="Xia J."/>
        </authorList>
    </citation>
    <scope>NUCLEOTIDE SEQUENCE [LARGE SCALE GENOMIC DNA]</scope>
    <source>
        <strain evidence="13 14">YN-25</strain>
    </source>
</reference>
<dbReference type="InterPro" id="IPR036397">
    <property type="entry name" value="RNaseH_sf"/>
</dbReference>
<dbReference type="GO" id="GO:0046872">
    <property type="term" value="F:metal ion binding"/>
    <property type="evidence" value="ECO:0007669"/>
    <property type="project" value="UniProtKB-KW"/>
</dbReference>
<dbReference type="InterPro" id="IPR023160">
    <property type="entry name" value="RNase_HII_hlx-loop-hlx_cap_dom"/>
</dbReference>
<dbReference type="PANTHER" id="PTHR10954:SF23">
    <property type="entry name" value="RIBONUCLEASE"/>
    <property type="match status" value="1"/>
</dbReference>
<evidence type="ECO:0000256" key="10">
    <source>
        <dbReference type="PROSITE-ProRule" id="PRU01319"/>
    </source>
</evidence>
<evidence type="ECO:0000256" key="6">
    <source>
        <dbReference type="ARBA" id="ARBA00022722"/>
    </source>
</evidence>
<comment type="cofactor">
    <cofactor evidence="10">
        <name>Mn(2+)</name>
        <dbReference type="ChEBI" id="CHEBI:29035"/>
    </cofactor>
    <cofactor evidence="10">
        <name>Mg(2+)</name>
        <dbReference type="ChEBI" id="CHEBI:18420"/>
    </cofactor>
    <text evidence="10">Manganese or magnesium. Binds 1 divalent metal ion per monomer in the absence of substrate. May bind a second metal ion after substrate binding.</text>
</comment>
<dbReference type="RefSeq" id="WP_148690893.1">
    <property type="nucleotide sequence ID" value="NZ_CP020477.1"/>
</dbReference>
<comment type="catalytic activity">
    <reaction evidence="1 10 11">
        <text>Endonucleolytic cleavage to 5'-phosphomonoester.</text>
        <dbReference type="EC" id="3.1.26.4"/>
    </reaction>
</comment>
<dbReference type="NCBIfam" id="TIGR00729">
    <property type="entry name" value="ribonuclease HII"/>
    <property type="match status" value="1"/>
</dbReference>
<dbReference type="Proteomes" id="UP000193404">
    <property type="component" value="Chromosome"/>
</dbReference>
<gene>
    <name evidence="13" type="ORF">B6F84_03205</name>
</gene>
<dbReference type="GO" id="GO:0005737">
    <property type="term" value="C:cytoplasm"/>
    <property type="evidence" value="ECO:0007669"/>
    <property type="project" value="UniProtKB-SubCell"/>
</dbReference>
<dbReference type="InterPro" id="IPR001352">
    <property type="entry name" value="RNase_HII/HIII"/>
</dbReference>
<dbReference type="EMBL" id="CP020477">
    <property type="protein sequence ID" value="ARM75136.1"/>
    <property type="molecule type" value="Genomic_DNA"/>
</dbReference>
<dbReference type="Gene3D" id="3.30.420.10">
    <property type="entry name" value="Ribonuclease H-like superfamily/Ribonuclease H"/>
    <property type="match status" value="1"/>
</dbReference>
<dbReference type="GeneID" id="41589894"/>
<evidence type="ECO:0000256" key="7">
    <source>
        <dbReference type="ARBA" id="ARBA00022723"/>
    </source>
</evidence>